<accession>A0A1C4WQY4</accession>
<gene>
    <name evidence="3" type="ORF">GA0070558_11796</name>
</gene>
<feature type="compositionally biased region" description="Polar residues" evidence="1">
    <location>
        <begin position="20"/>
        <end position="30"/>
    </location>
</feature>
<feature type="region of interest" description="Disordered" evidence="1">
    <location>
        <begin position="146"/>
        <end position="170"/>
    </location>
</feature>
<evidence type="ECO:0008006" key="5">
    <source>
        <dbReference type="Google" id="ProtNLM"/>
    </source>
</evidence>
<organism evidence="3 4">
    <name type="scientific">Micromonospora haikouensis</name>
    <dbReference type="NCBI Taxonomy" id="686309"/>
    <lineage>
        <taxon>Bacteria</taxon>
        <taxon>Bacillati</taxon>
        <taxon>Actinomycetota</taxon>
        <taxon>Actinomycetes</taxon>
        <taxon>Micromonosporales</taxon>
        <taxon>Micromonosporaceae</taxon>
        <taxon>Micromonospora</taxon>
    </lineage>
</organism>
<dbReference type="Proteomes" id="UP000199375">
    <property type="component" value="Unassembled WGS sequence"/>
</dbReference>
<sequence length="183" mass="19811">MRKYPMAALLLAVMIGGTGCSNTGSDQTDTAEPPEVATLRSDAPSVAPSASPADERPRERLDDTEEDAKARARPYEKCMADHGVDIHRERAGGTTSGRIGKANKACENLLPLPPWELDPANPEARDFARDVVACLKEKGVRYVEVNPDGPGWSFGGEQNDAESISKGMRFSPECEREVAAKRK</sequence>
<feature type="compositionally biased region" description="Low complexity" evidence="1">
    <location>
        <begin position="41"/>
        <end position="52"/>
    </location>
</feature>
<protein>
    <recommendedName>
        <fullName evidence="5">Lipoprotein</fullName>
    </recommendedName>
</protein>
<feature type="signal peptide" evidence="2">
    <location>
        <begin position="1"/>
        <end position="23"/>
    </location>
</feature>
<reference evidence="3 4" key="1">
    <citation type="submission" date="2016-06" db="EMBL/GenBank/DDBJ databases">
        <authorList>
            <person name="Kjaerup R.B."/>
            <person name="Dalgaard T.S."/>
            <person name="Juul-Madsen H.R."/>
        </authorList>
    </citation>
    <scope>NUCLEOTIDE SEQUENCE [LARGE SCALE GENOMIC DNA]</scope>
    <source>
        <strain evidence="3 4">DSM 45626</strain>
    </source>
</reference>
<feature type="compositionally biased region" description="Basic and acidic residues" evidence="1">
    <location>
        <begin position="53"/>
        <end position="91"/>
    </location>
</feature>
<dbReference type="RefSeq" id="WP_218107027.1">
    <property type="nucleotide sequence ID" value="NZ_FMCW01000017.1"/>
</dbReference>
<keyword evidence="2" id="KW-0732">Signal</keyword>
<proteinExistence type="predicted"/>
<dbReference type="EMBL" id="FMCW01000017">
    <property type="protein sequence ID" value="SCE98568.1"/>
    <property type="molecule type" value="Genomic_DNA"/>
</dbReference>
<evidence type="ECO:0000256" key="2">
    <source>
        <dbReference type="SAM" id="SignalP"/>
    </source>
</evidence>
<dbReference type="PROSITE" id="PS51257">
    <property type="entry name" value="PROKAR_LIPOPROTEIN"/>
    <property type="match status" value="1"/>
</dbReference>
<feature type="region of interest" description="Disordered" evidence="1">
    <location>
        <begin position="17"/>
        <end position="99"/>
    </location>
</feature>
<evidence type="ECO:0000313" key="3">
    <source>
        <dbReference type="EMBL" id="SCE98568.1"/>
    </source>
</evidence>
<name>A0A1C4WQY4_9ACTN</name>
<evidence type="ECO:0000313" key="4">
    <source>
        <dbReference type="Proteomes" id="UP000199375"/>
    </source>
</evidence>
<feature type="chain" id="PRO_5039448599" description="Lipoprotein" evidence="2">
    <location>
        <begin position="24"/>
        <end position="183"/>
    </location>
</feature>
<dbReference type="AlphaFoldDB" id="A0A1C4WQY4"/>
<evidence type="ECO:0000256" key="1">
    <source>
        <dbReference type="SAM" id="MobiDB-lite"/>
    </source>
</evidence>